<protein>
    <submittedName>
        <fullName evidence="6">Protocatechuate 3,4-dioxygenase beta subunit</fullName>
    </submittedName>
</protein>
<reference evidence="6 7" key="1">
    <citation type="submission" date="2018-06" db="EMBL/GenBank/DDBJ databases">
        <title>Genomic Encyclopedia of Archaeal and Bacterial Type Strains, Phase II (KMG-II): from individual species to whole genera.</title>
        <authorList>
            <person name="Goeker M."/>
        </authorList>
    </citation>
    <scope>NUCLEOTIDE SEQUENCE [LARGE SCALE GENOMIC DNA]</scope>
    <source>
        <strain evidence="6 7">DSM 24525</strain>
    </source>
</reference>
<accession>A0A2W7IDM4</accession>
<dbReference type="GO" id="GO:0019619">
    <property type="term" value="P:3,4-dihydroxybenzoate catabolic process"/>
    <property type="evidence" value="ECO:0007669"/>
    <property type="project" value="InterPro"/>
</dbReference>
<keyword evidence="7" id="KW-1185">Reference proteome</keyword>
<proteinExistence type="inferred from homology"/>
<evidence type="ECO:0000259" key="5">
    <source>
        <dbReference type="PROSITE" id="PS00083"/>
    </source>
</evidence>
<dbReference type="Gene3D" id="2.60.130.10">
    <property type="entry name" value="Aromatic compound dioxygenase"/>
    <property type="match status" value="1"/>
</dbReference>
<gene>
    <name evidence="6" type="ORF">C8P66_114122</name>
</gene>
<dbReference type="SUPFAM" id="SSF49482">
    <property type="entry name" value="Aromatic compound dioxygenase"/>
    <property type="match status" value="1"/>
</dbReference>
<comment type="similarity">
    <text evidence="1">Belongs to the intradiol ring-cleavage dioxygenase family.</text>
</comment>
<dbReference type="GO" id="GO:0008199">
    <property type="term" value="F:ferric iron binding"/>
    <property type="evidence" value="ECO:0007669"/>
    <property type="project" value="InterPro"/>
</dbReference>
<feature type="region of interest" description="Disordered" evidence="4">
    <location>
        <begin position="1"/>
        <end position="26"/>
    </location>
</feature>
<dbReference type="InterPro" id="IPR015889">
    <property type="entry name" value="Intradiol_dOase_core"/>
</dbReference>
<keyword evidence="3" id="KW-0560">Oxidoreductase</keyword>
<dbReference type="Proteomes" id="UP000249688">
    <property type="component" value="Unassembled WGS sequence"/>
</dbReference>
<name>A0A2W7IDM4_9PROT</name>
<dbReference type="PANTHER" id="PTHR33711:SF10">
    <property type="entry name" value="INTRADIOL RING-CLEAVAGE DIOXYGENASES DOMAIN-CONTAINING PROTEIN"/>
    <property type="match status" value="1"/>
</dbReference>
<evidence type="ECO:0000313" key="6">
    <source>
        <dbReference type="EMBL" id="PZW44831.1"/>
    </source>
</evidence>
<dbReference type="InterPro" id="IPR024756">
    <property type="entry name" value="PCDO_beta_N"/>
</dbReference>
<evidence type="ECO:0000256" key="2">
    <source>
        <dbReference type="ARBA" id="ARBA00022964"/>
    </source>
</evidence>
<keyword evidence="2 6" id="KW-0223">Dioxygenase</keyword>
<sequence length="239" mass="26575">MQESARDPQPFRPPAAGTQPSYDTPAYLSTRARHPTQALVLAPHTVTETTGPRFTSARFPSLADISGTGAQAAQGERIIVGGRVLDEDGRPVPHTMVEIWQANAAGRYAHALDQHNAPLDPNFHGVGRVFSDAEGRWRFVTIKPGAYPWRNHANAWRPNHIHFSLFGQGFAQRLITQMYFPGDPLLPLDPIFNCVPDVAARDRLIADFDLEITQPEYALGYRFDIVLRGRGATPFEEPR</sequence>
<dbReference type="NCBIfam" id="TIGR02422">
    <property type="entry name" value="protocat_beta"/>
    <property type="match status" value="1"/>
</dbReference>
<dbReference type="InterPro" id="IPR050770">
    <property type="entry name" value="Intradiol_RC_Dioxygenase"/>
</dbReference>
<dbReference type="RefSeq" id="WP_111398802.1">
    <property type="nucleotide sequence ID" value="NZ_QKYU01000014.1"/>
</dbReference>
<dbReference type="PROSITE" id="PS00083">
    <property type="entry name" value="INTRADIOL_DIOXYGENAS"/>
    <property type="match status" value="1"/>
</dbReference>
<dbReference type="Pfam" id="PF00775">
    <property type="entry name" value="Dioxygenase_C"/>
    <property type="match status" value="1"/>
</dbReference>
<evidence type="ECO:0000256" key="3">
    <source>
        <dbReference type="ARBA" id="ARBA00023002"/>
    </source>
</evidence>
<dbReference type="InterPro" id="IPR000627">
    <property type="entry name" value="Intradiol_dOase_C"/>
</dbReference>
<organism evidence="6 7">
    <name type="scientific">Humitalea rosea</name>
    <dbReference type="NCBI Taxonomy" id="990373"/>
    <lineage>
        <taxon>Bacteria</taxon>
        <taxon>Pseudomonadati</taxon>
        <taxon>Pseudomonadota</taxon>
        <taxon>Alphaproteobacteria</taxon>
        <taxon>Acetobacterales</taxon>
        <taxon>Roseomonadaceae</taxon>
        <taxon>Humitalea</taxon>
    </lineage>
</organism>
<dbReference type="OrthoDB" id="9805815at2"/>
<dbReference type="AlphaFoldDB" id="A0A2W7IDM4"/>
<dbReference type="Pfam" id="PF12391">
    <property type="entry name" value="PCDO_beta_N"/>
    <property type="match status" value="1"/>
</dbReference>
<comment type="caution">
    <text evidence="6">The sequence shown here is derived from an EMBL/GenBank/DDBJ whole genome shotgun (WGS) entry which is preliminary data.</text>
</comment>
<evidence type="ECO:0000256" key="1">
    <source>
        <dbReference type="ARBA" id="ARBA00007825"/>
    </source>
</evidence>
<dbReference type="PANTHER" id="PTHR33711">
    <property type="entry name" value="DIOXYGENASE, PUTATIVE (AFU_ORTHOLOGUE AFUA_2G02910)-RELATED"/>
    <property type="match status" value="1"/>
</dbReference>
<dbReference type="EMBL" id="QKYU01000014">
    <property type="protein sequence ID" value="PZW44831.1"/>
    <property type="molecule type" value="Genomic_DNA"/>
</dbReference>
<feature type="domain" description="Intradiol ring-cleavage dioxygenases" evidence="5">
    <location>
        <begin position="80"/>
        <end position="108"/>
    </location>
</feature>
<evidence type="ECO:0000256" key="4">
    <source>
        <dbReference type="SAM" id="MobiDB-lite"/>
    </source>
</evidence>
<dbReference type="InterPro" id="IPR012785">
    <property type="entry name" value="Protocat_dOase_b"/>
</dbReference>
<dbReference type="GO" id="GO:0018578">
    <property type="term" value="F:protocatechuate 3,4-dioxygenase activity"/>
    <property type="evidence" value="ECO:0007669"/>
    <property type="project" value="InterPro"/>
</dbReference>
<evidence type="ECO:0000313" key="7">
    <source>
        <dbReference type="Proteomes" id="UP000249688"/>
    </source>
</evidence>